<dbReference type="Proteomes" id="UP001230933">
    <property type="component" value="Chromosome"/>
</dbReference>
<dbReference type="InterPro" id="IPR001296">
    <property type="entry name" value="Glyco_trans_1"/>
</dbReference>
<evidence type="ECO:0000259" key="3">
    <source>
        <dbReference type="Pfam" id="PF00534"/>
    </source>
</evidence>
<keyword evidence="1 5" id="KW-0328">Glycosyltransferase</keyword>
<dbReference type="EC" id="2.4.-.-" evidence="5"/>
<dbReference type="EMBL" id="CP124545">
    <property type="protein sequence ID" value="WMN01927.1"/>
    <property type="molecule type" value="Genomic_DNA"/>
</dbReference>
<dbReference type="PANTHER" id="PTHR45947">
    <property type="entry name" value="SULFOQUINOVOSYL TRANSFERASE SQD2"/>
    <property type="match status" value="1"/>
</dbReference>
<evidence type="ECO:0000313" key="6">
    <source>
        <dbReference type="Proteomes" id="UP001230933"/>
    </source>
</evidence>
<dbReference type="Pfam" id="PF00534">
    <property type="entry name" value="Glycos_transf_1"/>
    <property type="match status" value="1"/>
</dbReference>
<dbReference type="AlphaFoldDB" id="A0AAX3ZXY6"/>
<name>A0AAX3ZXY6_RHOER</name>
<evidence type="ECO:0000256" key="1">
    <source>
        <dbReference type="ARBA" id="ARBA00022676"/>
    </source>
</evidence>
<dbReference type="GO" id="GO:1901137">
    <property type="term" value="P:carbohydrate derivative biosynthetic process"/>
    <property type="evidence" value="ECO:0007669"/>
    <property type="project" value="UniProtKB-ARBA"/>
</dbReference>
<protein>
    <submittedName>
        <fullName evidence="5">Glycosyltransferase</fullName>
        <ecNumber evidence="5">2.4.-.-</ecNumber>
    </submittedName>
</protein>
<evidence type="ECO:0000313" key="5">
    <source>
        <dbReference type="EMBL" id="WMN01927.1"/>
    </source>
</evidence>
<dbReference type="InterPro" id="IPR028098">
    <property type="entry name" value="Glyco_trans_4-like_N"/>
</dbReference>
<dbReference type="GO" id="GO:0016757">
    <property type="term" value="F:glycosyltransferase activity"/>
    <property type="evidence" value="ECO:0007669"/>
    <property type="project" value="UniProtKB-KW"/>
</dbReference>
<feature type="domain" description="Glycosyltransferase subfamily 4-like N-terminal" evidence="4">
    <location>
        <begin position="18"/>
        <end position="190"/>
    </location>
</feature>
<dbReference type="SUPFAM" id="SSF53756">
    <property type="entry name" value="UDP-Glycosyltransferase/glycogen phosphorylase"/>
    <property type="match status" value="1"/>
</dbReference>
<accession>A0AAX3ZXY6</accession>
<dbReference type="InterPro" id="IPR050194">
    <property type="entry name" value="Glycosyltransferase_grp1"/>
</dbReference>
<proteinExistence type="predicted"/>
<sequence>MNEPKLAIVHERFTEIAGSEHVVEQLSLTWPQATVHVPLARPAGIPTGLSSPPVTTWVDGAYRMLGRSSYAPLMPLLPSAFRGMKLGDVDAVVVSHHAFATQAAFATDAPVIAYVHSPARWAWDPAFRAQESGGAAGAAVLAALARVARRGELKAVDRLDQIVANSTEVADRIRRWWGREAVVVHPPVDTHGFTPDFSIEREDFFLLAGRMVPYKRPDLAIRAARQAGKRLVVVGDGRWMDICKQLAAEDTVFVGRVPHDQLLDLYRRARALLMPGVEDFGIVPVEAMATGTPVIALGEGGALDTVIPGKSGVLVSPGDDTKVVSGLAEEMETFDPNDFDAKVIRAWAEGFSQKTFGEKMSKAVDGVLSSR</sequence>
<evidence type="ECO:0000256" key="2">
    <source>
        <dbReference type="ARBA" id="ARBA00022679"/>
    </source>
</evidence>
<dbReference type="RefSeq" id="WP_308371495.1">
    <property type="nucleotide sequence ID" value="NZ_CP124545.1"/>
</dbReference>
<feature type="domain" description="Glycosyl transferase family 1" evidence="3">
    <location>
        <begin position="200"/>
        <end position="329"/>
    </location>
</feature>
<reference evidence="5" key="1">
    <citation type="submission" date="2023-08" db="EMBL/GenBank/DDBJ databases">
        <title>Isolation and Characterization of Rhodococcus erythropolis MGMM8.</title>
        <authorList>
            <person name="Diabankana R.G.C."/>
            <person name="Afordoanyi D.M."/>
            <person name="Validov S.Z."/>
        </authorList>
    </citation>
    <scope>NUCLEOTIDE SEQUENCE</scope>
    <source>
        <strain evidence="5">MGMM8</strain>
    </source>
</reference>
<gene>
    <name evidence="5" type="ORF">QIE55_32045</name>
</gene>
<keyword evidence="2 5" id="KW-0808">Transferase</keyword>
<dbReference type="Gene3D" id="3.40.50.2000">
    <property type="entry name" value="Glycogen Phosphorylase B"/>
    <property type="match status" value="2"/>
</dbReference>
<dbReference type="Pfam" id="PF13439">
    <property type="entry name" value="Glyco_transf_4"/>
    <property type="match status" value="1"/>
</dbReference>
<organism evidence="5 6">
    <name type="scientific">Rhodococcus erythropolis</name>
    <name type="common">Arthrobacter picolinophilus</name>
    <dbReference type="NCBI Taxonomy" id="1833"/>
    <lineage>
        <taxon>Bacteria</taxon>
        <taxon>Bacillati</taxon>
        <taxon>Actinomycetota</taxon>
        <taxon>Actinomycetes</taxon>
        <taxon>Mycobacteriales</taxon>
        <taxon>Nocardiaceae</taxon>
        <taxon>Rhodococcus</taxon>
        <taxon>Rhodococcus erythropolis group</taxon>
    </lineage>
</organism>
<dbReference type="PANTHER" id="PTHR45947:SF3">
    <property type="entry name" value="SULFOQUINOVOSYL TRANSFERASE SQD2"/>
    <property type="match status" value="1"/>
</dbReference>
<evidence type="ECO:0000259" key="4">
    <source>
        <dbReference type="Pfam" id="PF13439"/>
    </source>
</evidence>
<dbReference type="GO" id="GO:1903509">
    <property type="term" value="P:liposaccharide metabolic process"/>
    <property type="evidence" value="ECO:0007669"/>
    <property type="project" value="UniProtKB-ARBA"/>
</dbReference>